<gene>
    <name evidence="9" type="ORF">IHV25_06895</name>
</gene>
<name>A0A8J6YQD4_9PROT</name>
<dbReference type="AlphaFoldDB" id="A0A8J6YQD4"/>
<keyword evidence="6" id="KW-0406">Ion transport</keyword>
<dbReference type="InterPro" id="IPR050153">
    <property type="entry name" value="Metal_Ion_Import_ABC"/>
</dbReference>
<evidence type="ECO:0000256" key="3">
    <source>
        <dbReference type="ARBA" id="ARBA00022741"/>
    </source>
</evidence>
<protein>
    <submittedName>
        <fullName evidence="9">ABC transporter ATP-binding protein</fullName>
    </submittedName>
</protein>
<evidence type="ECO:0000256" key="4">
    <source>
        <dbReference type="ARBA" id="ARBA00022840"/>
    </source>
</evidence>
<feature type="domain" description="ABC transporter" evidence="8">
    <location>
        <begin position="1"/>
        <end position="239"/>
    </location>
</feature>
<feature type="compositionally biased region" description="Pro residues" evidence="7">
    <location>
        <begin position="251"/>
        <end position="267"/>
    </location>
</feature>
<keyword evidence="2" id="KW-0813">Transport</keyword>
<dbReference type="GO" id="GO:0016887">
    <property type="term" value="F:ATP hydrolysis activity"/>
    <property type="evidence" value="ECO:0007669"/>
    <property type="project" value="InterPro"/>
</dbReference>
<dbReference type="FunFam" id="3.40.50.300:FF:000134">
    <property type="entry name" value="Iron-enterobactin ABC transporter ATP-binding protein"/>
    <property type="match status" value="1"/>
</dbReference>
<dbReference type="PANTHER" id="PTHR42734:SF6">
    <property type="entry name" value="MOLYBDATE IMPORT ATP-BINDING PROTEIN MOLC"/>
    <property type="match status" value="1"/>
</dbReference>
<evidence type="ECO:0000313" key="9">
    <source>
        <dbReference type="EMBL" id="MBE1237372.1"/>
    </source>
</evidence>
<dbReference type="GO" id="GO:0005524">
    <property type="term" value="F:ATP binding"/>
    <property type="evidence" value="ECO:0007669"/>
    <property type="project" value="UniProtKB-KW"/>
</dbReference>
<proteinExistence type="inferred from homology"/>
<keyword evidence="3" id="KW-0547">Nucleotide-binding</keyword>
<evidence type="ECO:0000256" key="6">
    <source>
        <dbReference type="ARBA" id="ARBA00023065"/>
    </source>
</evidence>
<organism evidence="9 10">
    <name type="scientific">Phaeovibrio sulfidiphilus</name>
    <dbReference type="NCBI Taxonomy" id="1220600"/>
    <lineage>
        <taxon>Bacteria</taxon>
        <taxon>Pseudomonadati</taxon>
        <taxon>Pseudomonadota</taxon>
        <taxon>Alphaproteobacteria</taxon>
        <taxon>Rhodospirillales</taxon>
        <taxon>Rhodospirillaceae</taxon>
        <taxon>Phaeovibrio</taxon>
    </lineage>
</organism>
<evidence type="ECO:0000259" key="8">
    <source>
        <dbReference type="PROSITE" id="PS50893"/>
    </source>
</evidence>
<reference evidence="9" key="1">
    <citation type="submission" date="2020-10" db="EMBL/GenBank/DDBJ databases">
        <title>Genome sequence of the unusual species of purple photosynthetic bacteria, Phaeovibrio sulfidiphilus DSM 23193, type strain.</title>
        <authorList>
            <person name="Kyndt J.A."/>
            <person name="Meyer T.E."/>
        </authorList>
    </citation>
    <scope>NUCLEOTIDE SEQUENCE</scope>
    <source>
        <strain evidence="9">DSM 23193</strain>
    </source>
</reference>
<dbReference type="GO" id="GO:0006829">
    <property type="term" value="P:zinc ion transport"/>
    <property type="evidence" value="ECO:0007669"/>
    <property type="project" value="UniProtKB-KW"/>
</dbReference>
<comment type="similarity">
    <text evidence="1">Belongs to the ABC transporter superfamily.</text>
</comment>
<dbReference type="PANTHER" id="PTHR42734">
    <property type="entry name" value="METAL TRANSPORT SYSTEM ATP-BINDING PROTEIN TM_0124-RELATED"/>
    <property type="match status" value="1"/>
</dbReference>
<feature type="region of interest" description="Disordered" evidence="7">
    <location>
        <begin position="248"/>
        <end position="281"/>
    </location>
</feature>
<dbReference type="SUPFAM" id="SSF52540">
    <property type="entry name" value="P-loop containing nucleoside triphosphate hydrolases"/>
    <property type="match status" value="1"/>
</dbReference>
<dbReference type="InterPro" id="IPR003593">
    <property type="entry name" value="AAA+_ATPase"/>
</dbReference>
<keyword evidence="5" id="KW-0862">Zinc</keyword>
<dbReference type="InterPro" id="IPR027417">
    <property type="entry name" value="P-loop_NTPase"/>
</dbReference>
<evidence type="ECO:0000313" key="10">
    <source>
        <dbReference type="Proteomes" id="UP000631034"/>
    </source>
</evidence>
<keyword evidence="5" id="KW-0864">Zinc transport</keyword>
<evidence type="ECO:0000256" key="1">
    <source>
        <dbReference type="ARBA" id="ARBA00005417"/>
    </source>
</evidence>
<dbReference type="Gene3D" id="3.40.50.300">
    <property type="entry name" value="P-loop containing nucleotide triphosphate hydrolases"/>
    <property type="match status" value="1"/>
</dbReference>
<evidence type="ECO:0000256" key="2">
    <source>
        <dbReference type="ARBA" id="ARBA00022448"/>
    </source>
</evidence>
<accession>A0A8J6YQD4</accession>
<evidence type="ECO:0000256" key="5">
    <source>
        <dbReference type="ARBA" id="ARBA00022906"/>
    </source>
</evidence>
<comment type="caution">
    <text evidence="9">The sequence shown here is derived from an EMBL/GenBank/DDBJ whole genome shotgun (WGS) entry which is preliminary data.</text>
</comment>
<dbReference type="EMBL" id="JACZHT010000004">
    <property type="protein sequence ID" value="MBE1237372.1"/>
    <property type="molecule type" value="Genomic_DNA"/>
</dbReference>
<dbReference type="Pfam" id="PF00005">
    <property type="entry name" value="ABC_tran"/>
    <property type="match status" value="1"/>
</dbReference>
<dbReference type="PROSITE" id="PS00211">
    <property type="entry name" value="ABC_TRANSPORTER_1"/>
    <property type="match status" value="1"/>
</dbReference>
<dbReference type="CDD" id="cd03214">
    <property type="entry name" value="ABC_Iron-Siderophores_B12_Hemin"/>
    <property type="match status" value="1"/>
</dbReference>
<dbReference type="InterPro" id="IPR017871">
    <property type="entry name" value="ABC_transporter-like_CS"/>
</dbReference>
<dbReference type="SMART" id="SM00382">
    <property type="entry name" value="AAA"/>
    <property type="match status" value="1"/>
</dbReference>
<dbReference type="Proteomes" id="UP000631034">
    <property type="component" value="Unassembled WGS sequence"/>
</dbReference>
<dbReference type="PROSITE" id="PS50893">
    <property type="entry name" value="ABC_TRANSPORTER_2"/>
    <property type="match status" value="1"/>
</dbReference>
<evidence type="ECO:0000256" key="7">
    <source>
        <dbReference type="SAM" id="MobiDB-lite"/>
    </source>
</evidence>
<dbReference type="InterPro" id="IPR003439">
    <property type="entry name" value="ABC_transporter-like_ATP-bd"/>
</dbReference>
<sequence length="281" mass="30369">MTVMDLRALCLGYGKREIGRDITLSIGAGEIVCLLGPNGCGKTTLLKTILGLLPPLEGTLHVNGAPLAAWTRRELARFTGYVPQAHAAVFPFRVEDVVLMGRTAHVGLFGAPGPADRAVARDCLARLGILPLAGRNYMHLSGGERQLVIIARALAQEPAVLVMDEPTASLDFANQIRVLEHMRGLRNRGLSILFTTHQPEHAARTADRVVLMRDGRILGLGAPRDIMTPESLGRLYGLSQETVAENLRLPFPDPRPVSGPGPLPSPTSPAHTENTRKDSRR</sequence>
<dbReference type="RefSeq" id="WP_192534380.1">
    <property type="nucleotide sequence ID" value="NZ_JACZHT010000004.1"/>
</dbReference>
<keyword evidence="4 9" id="KW-0067">ATP-binding</keyword>
<keyword evidence="10" id="KW-1185">Reference proteome</keyword>